<comment type="caution">
    <text evidence="3">The sequence shown here is derived from an EMBL/GenBank/DDBJ whole genome shotgun (WGS) entry which is preliminary data.</text>
</comment>
<protein>
    <submittedName>
        <fullName evidence="3">Uncharacterized protein</fullName>
    </submittedName>
</protein>
<dbReference type="OrthoDB" id="286057at2"/>
<feature type="region of interest" description="Disordered" evidence="1">
    <location>
        <begin position="147"/>
        <end position="171"/>
    </location>
</feature>
<accession>A0A5C5X9N3</accession>
<dbReference type="RefSeq" id="WP_146501655.1">
    <property type="nucleotide sequence ID" value="NZ_SJPG01000001.1"/>
</dbReference>
<feature type="signal peptide" evidence="2">
    <location>
        <begin position="1"/>
        <end position="23"/>
    </location>
</feature>
<name>A0A5C5X9N3_9PLAN</name>
<organism evidence="3 4">
    <name type="scientific">Rubinisphaera italica</name>
    <dbReference type="NCBI Taxonomy" id="2527969"/>
    <lineage>
        <taxon>Bacteria</taxon>
        <taxon>Pseudomonadati</taxon>
        <taxon>Planctomycetota</taxon>
        <taxon>Planctomycetia</taxon>
        <taxon>Planctomycetales</taxon>
        <taxon>Planctomycetaceae</taxon>
        <taxon>Rubinisphaera</taxon>
    </lineage>
</organism>
<reference evidence="3 4" key="1">
    <citation type="submission" date="2019-02" db="EMBL/GenBank/DDBJ databases">
        <title>Deep-cultivation of Planctomycetes and their phenomic and genomic characterization uncovers novel biology.</title>
        <authorList>
            <person name="Wiegand S."/>
            <person name="Jogler M."/>
            <person name="Boedeker C."/>
            <person name="Pinto D."/>
            <person name="Vollmers J."/>
            <person name="Rivas-Marin E."/>
            <person name="Kohn T."/>
            <person name="Peeters S.H."/>
            <person name="Heuer A."/>
            <person name="Rast P."/>
            <person name="Oberbeckmann S."/>
            <person name="Bunk B."/>
            <person name="Jeske O."/>
            <person name="Meyerdierks A."/>
            <person name="Storesund J.E."/>
            <person name="Kallscheuer N."/>
            <person name="Luecker S."/>
            <person name="Lage O.M."/>
            <person name="Pohl T."/>
            <person name="Merkel B.J."/>
            <person name="Hornburger P."/>
            <person name="Mueller R.-W."/>
            <person name="Bruemmer F."/>
            <person name="Labrenz M."/>
            <person name="Spormann A.M."/>
            <person name="Op Den Camp H."/>
            <person name="Overmann J."/>
            <person name="Amann R."/>
            <person name="Jetten M.S.M."/>
            <person name="Mascher T."/>
            <person name="Medema M.H."/>
            <person name="Devos D.P."/>
            <person name="Kaster A.-K."/>
            <person name="Ovreas L."/>
            <person name="Rohde M."/>
            <person name="Galperin M.Y."/>
            <person name="Jogler C."/>
        </authorList>
    </citation>
    <scope>NUCLEOTIDE SEQUENCE [LARGE SCALE GENOMIC DNA]</scope>
    <source>
        <strain evidence="3 4">Pan54</strain>
    </source>
</reference>
<evidence type="ECO:0000313" key="3">
    <source>
        <dbReference type="EMBL" id="TWT59518.1"/>
    </source>
</evidence>
<sequence precursor="true">MWKSALRFSFLMIAISIVTPIIADEPEKIEPPQLNKAEQAFQEQLNNAVLVGYFSMESSKEGPNRPERYEIRRINKVSDSTWMFQTRVKYGSVDTVVPILVPVKWAEDTPMVSLTDFTIPGLGTFTCRVLFYGDRYAGTWQHGKEGGHMWGNIEKGKASEPNSKPTRRPKE</sequence>
<dbReference type="AlphaFoldDB" id="A0A5C5X9N3"/>
<proteinExistence type="predicted"/>
<feature type="chain" id="PRO_5022728032" evidence="2">
    <location>
        <begin position="24"/>
        <end position="171"/>
    </location>
</feature>
<keyword evidence="4" id="KW-1185">Reference proteome</keyword>
<gene>
    <name evidence="3" type="ORF">Pan54_02250</name>
</gene>
<evidence type="ECO:0000256" key="2">
    <source>
        <dbReference type="SAM" id="SignalP"/>
    </source>
</evidence>
<dbReference type="Proteomes" id="UP000316095">
    <property type="component" value="Unassembled WGS sequence"/>
</dbReference>
<evidence type="ECO:0000313" key="4">
    <source>
        <dbReference type="Proteomes" id="UP000316095"/>
    </source>
</evidence>
<evidence type="ECO:0000256" key="1">
    <source>
        <dbReference type="SAM" id="MobiDB-lite"/>
    </source>
</evidence>
<keyword evidence="2" id="KW-0732">Signal</keyword>
<dbReference type="EMBL" id="SJPG01000001">
    <property type="protein sequence ID" value="TWT59518.1"/>
    <property type="molecule type" value="Genomic_DNA"/>
</dbReference>